<dbReference type="SUPFAM" id="SSF57440">
    <property type="entry name" value="Kringle-like"/>
    <property type="match status" value="1"/>
</dbReference>
<name>A0A1Q9DTV6_SYMMI</name>
<evidence type="ECO:0000256" key="1">
    <source>
        <dbReference type="ARBA" id="ARBA00022737"/>
    </source>
</evidence>
<keyword evidence="2" id="KW-1015">Disulfide bond</keyword>
<dbReference type="Proteomes" id="UP000186817">
    <property type="component" value="Unassembled WGS sequence"/>
</dbReference>
<sequence>MKCRTNPTSWMGIGSHLDEELRFTTSPPGTAISAGAKLLSARHVDLHTKADLVKVPVSTKRIWMRVADPTSSRRKLCPDSIDVLRFFQHLSSVEWRPRSLRPPTLVQVETAADAFGKGNHCGIGGWLRFPSGRTVWFSQLFEVQQFTALGIPVQSDANLDISSYETLAQCFVLLAFWKCSGAGRLALKLPALSDNSGAEAVCNKLYTSKAPLNLFVRKLCMWSALSGISLECSHIAGEKNDDADFLSRWDGDASTLPSRFRTEDRFVIDLPAFWNVAFSVSLFPPQAKLLWLKDRSMSSPRPPCVYMKPTFWKVLALACVVASAIESSDCESDPGEDDTSALSLAMRRFGGDTDQVRPIPISEGLATCKGEHHRGDHCIFPFILDDVTYTTCTSYGHPGKQWCATEVNHEGRVKRGMWCSEECPQDRRNAIEACKAVSMKPGRCGAKNKHDTEACLVNACPARCKNQSTFPYPGASPSYSALTGFPAMNDGILKKQLHAVHTLKNFAPGFTRTPEYFDLLHSTLTYICCKTETEVAAYQQALSSFKFSWRDVGAVEWKEVGCSLDDLTDPSIIYLEAFVPKQTNEKLMRFAHGLEEHMAKLGFADSNPRAIPFHFVISMLPVQLPGGPALNAGDAMKALSKFDFGTTYFCEFYFLGLPCLGLPWCPNTQDHGDPAFGLTVVKATDWDDCPYGKDAAGKTSYMTLGGIRIMVKVVQDR</sequence>
<evidence type="ECO:0000256" key="2">
    <source>
        <dbReference type="ARBA" id="ARBA00023157"/>
    </source>
</evidence>
<evidence type="ECO:0000259" key="3">
    <source>
        <dbReference type="PROSITE" id="PS51092"/>
    </source>
</evidence>
<protein>
    <recommendedName>
        <fullName evidence="3">Fibronectin type-II domain-containing protein</fullName>
    </recommendedName>
</protein>
<evidence type="ECO:0000313" key="4">
    <source>
        <dbReference type="EMBL" id="OLP98599.1"/>
    </source>
</evidence>
<dbReference type="AlphaFoldDB" id="A0A1Q9DTV6"/>
<gene>
    <name evidence="4" type="ORF">AK812_SmicGene18965</name>
</gene>
<dbReference type="Pfam" id="PF00040">
    <property type="entry name" value="fn2"/>
    <property type="match status" value="1"/>
</dbReference>
<reference evidence="4 5" key="1">
    <citation type="submission" date="2016-02" db="EMBL/GenBank/DDBJ databases">
        <title>Genome analysis of coral dinoflagellate symbionts highlights evolutionary adaptations to a symbiotic lifestyle.</title>
        <authorList>
            <person name="Aranda M."/>
            <person name="Li Y."/>
            <person name="Liew Y.J."/>
            <person name="Baumgarten S."/>
            <person name="Simakov O."/>
            <person name="Wilson M."/>
            <person name="Piel J."/>
            <person name="Ashoor H."/>
            <person name="Bougouffa S."/>
            <person name="Bajic V.B."/>
            <person name="Ryu T."/>
            <person name="Ravasi T."/>
            <person name="Bayer T."/>
            <person name="Micklem G."/>
            <person name="Kim H."/>
            <person name="Bhak J."/>
            <person name="Lajeunesse T.C."/>
            <person name="Voolstra C.R."/>
        </authorList>
    </citation>
    <scope>NUCLEOTIDE SEQUENCE [LARGE SCALE GENOMIC DNA]</scope>
    <source>
        <strain evidence="4 5">CCMP2467</strain>
    </source>
</reference>
<dbReference type="PROSITE" id="PS51092">
    <property type="entry name" value="FN2_2"/>
    <property type="match status" value="1"/>
</dbReference>
<comment type="caution">
    <text evidence="4">The sequence shown here is derived from an EMBL/GenBank/DDBJ whole genome shotgun (WGS) entry which is preliminary data.</text>
</comment>
<dbReference type="InterPro" id="IPR036943">
    <property type="entry name" value="FN_type2_sf"/>
</dbReference>
<feature type="domain" description="Fibronectin type-II" evidence="3">
    <location>
        <begin position="373"/>
        <end position="421"/>
    </location>
</feature>
<organism evidence="4 5">
    <name type="scientific">Symbiodinium microadriaticum</name>
    <name type="common">Dinoflagellate</name>
    <name type="synonym">Zooxanthella microadriatica</name>
    <dbReference type="NCBI Taxonomy" id="2951"/>
    <lineage>
        <taxon>Eukaryota</taxon>
        <taxon>Sar</taxon>
        <taxon>Alveolata</taxon>
        <taxon>Dinophyceae</taxon>
        <taxon>Suessiales</taxon>
        <taxon>Symbiodiniaceae</taxon>
        <taxon>Symbiodinium</taxon>
    </lineage>
</organism>
<dbReference type="Gene3D" id="2.10.10.10">
    <property type="entry name" value="Fibronectin, type II, collagen-binding"/>
    <property type="match status" value="1"/>
</dbReference>
<dbReference type="EMBL" id="LSRX01000391">
    <property type="protein sequence ID" value="OLP98599.1"/>
    <property type="molecule type" value="Genomic_DNA"/>
</dbReference>
<evidence type="ECO:0000313" key="5">
    <source>
        <dbReference type="Proteomes" id="UP000186817"/>
    </source>
</evidence>
<dbReference type="InterPro" id="IPR013806">
    <property type="entry name" value="Kringle-like"/>
</dbReference>
<keyword evidence="1" id="KW-0677">Repeat</keyword>
<proteinExistence type="predicted"/>
<dbReference type="OrthoDB" id="406838at2759"/>
<keyword evidence="5" id="KW-1185">Reference proteome</keyword>
<accession>A0A1Q9DTV6</accession>
<dbReference type="SMART" id="SM00059">
    <property type="entry name" value="FN2"/>
    <property type="match status" value="1"/>
</dbReference>
<dbReference type="InterPro" id="IPR000562">
    <property type="entry name" value="FN_type2_dom"/>
</dbReference>